<reference evidence="1 2" key="1">
    <citation type="submission" date="2019-05" db="EMBL/GenBank/DDBJ databases">
        <title>Another draft genome of Portunus trituberculatus and its Hox gene families provides insights of decapod evolution.</title>
        <authorList>
            <person name="Jeong J.-H."/>
            <person name="Song I."/>
            <person name="Kim S."/>
            <person name="Choi T."/>
            <person name="Kim D."/>
            <person name="Ryu S."/>
            <person name="Kim W."/>
        </authorList>
    </citation>
    <scope>NUCLEOTIDE SEQUENCE [LARGE SCALE GENOMIC DNA]</scope>
    <source>
        <tissue evidence="1">Muscle</tissue>
    </source>
</reference>
<gene>
    <name evidence="1" type="ORF">E2C01_045017</name>
</gene>
<dbReference type="Proteomes" id="UP000324222">
    <property type="component" value="Unassembled WGS sequence"/>
</dbReference>
<dbReference type="AlphaFoldDB" id="A0A5B7G0N7"/>
<protein>
    <submittedName>
        <fullName evidence="1">Uncharacterized protein</fullName>
    </submittedName>
</protein>
<sequence>MNNKATASNKPPLITRLRGLSPYTYSRALCTLSPLWEAGSFIVYKHVFEIVKYRVAPEKLV</sequence>
<evidence type="ECO:0000313" key="1">
    <source>
        <dbReference type="EMBL" id="MPC51177.1"/>
    </source>
</evidence>
<accession>A0A5B7G0N7</accession>
<keyword evidence="2" id="KW-1185">Reference proteome</keyword>
<proteinExistence type="predicted"/>
<organism evidence="1 2">
    <name type="scientific">Portunus trituberculatus</name>
    <name type="common">Swimming crab</name>
    <name type="synonym">Neptunus trituberculatus</name>
    <dbReference type="NCBI Taxonomy" id="210409"/>
    <lineage>
        <taxon>Eukaryota</taxon>
        <taxon>Metazoa</taxon>
        <taxon>Ecdysozoa</taxon>
        <taxon>Arthropoda</taxon>
        <taxon>Crustacea</taxon>
        <taxon>Multicrustacea</taxon>
        <taxon>Malacostraca</taxon>
        <taxon>Eumalacostraca</taxon>
        <taxon>Eucarida</taxon>
        <taxon>Decapoda</taxon>
        <taxon>Pleocyemata</taxon>
        <taxon>Brachyura</taxon>
        <taxon>Eubrachyura</taxon>
        <taxon>Portunoidea</taxon>
        <taxon>Portunidae</taxon>
        <taxon>Portuninae</taxon>
        <taxon>Portunus</taxon>
    </lineage>
</organism>
<dbReference type="EMBL" id="VSRR010010006">
    <property type="protein sequence ID" value="MPC51177.1"/>
    <property type="molecule type" value="Genomic_DNA"/>
</dbReference>
<name>A0A5B7G0N7_PORTR</name>
<evidence type="ECO:0000313" key="2">
    <source>
        <dbReference type="Proteomes" id="UP000324222"/>
    </source>
</evidence>
<comment type="caution">
    <text evidence="1">The sequence shown here is derived from an EMBL/GenBank/DDBJ whole genome shotgun (WGS) entry which is preliminary data.</text>
</comment>